<dbReference type="EMBL" id="JBHLUH010000063">
    <property type="protein sequence ID" value="MFC0531988.1"/>
    <property type="molecule type" value="Genomic_DNA"/>
</dbReference>
<name>A0ABV6MC93_9ACTN</name>
<proteinExistence type="predicted"/>
<feature type="domain" description="EF-hand" evidence="1">
    <location>
        <begin position="133"/>
        <end position="168"/>
    </location>
</feature>
<dbReference type="Gene3D" id="1.10.238.10">
    <property type="entry name" value="EF-hand"/>
    <property type="match status" value="1"/>
</dbReference>
<protein>
    <submittedName>
        <fullName evidence="2">EF-hand domain-containing protein</fullName>
    </submittedName>
</protein>
<reference evidence="2 3" key="1">
    <citation type="submission" date="2024-09" db="EMBL/GenBank/DDBJ databases">
        <authorList>
            <person name="Sun Q."/>
            <person name="Mori K."/>
        </authorList>
    </citation>
    <scope>NUCLEOTIDE SEQUENCE [LARGE SCALE GENOMIC DNA]</scope>
    <source>
        <strain evidence="2 3">TBRC 3947</strain>
    </source>
</reference>
<dbReference type="InterPro" id="IPR011992">
    <property type="entry name" value="EF-hand-dom_pair"/>
</dbReference>
<keyword evidence="3" id="KW-1185">Reference proteome</keyword>
<comment type="caution">
    <text evidence="2">The sequence shown here is derived from an EMBL/GenBank/DDBJ whole genome shotgun (WGS) entry which is preliminary data.</text>
</comment>
<dbReference type="SMART" id="SM00054">
    <property type="entry name" value="EFh"/>
    <property type="match status" value="4"/>
</dbReference>
<gene>
    <name evidence="2" type="ORF">ACFFIA_30490</name>
</gene>
<dbReference type="Pfam" id="PF13499">
    <property type="entry name" value="EF-hand_7"/>
    <property type="match status" value="1"/>
</dbReference>
<organism evidence="2 3">
    <name type="scientific">Phytohabitans kaempferiae</name>
    <dbReference type="NCBI Taxonomy" id="1620943"/>
    <lineage>
        <taxon>Bacteria</taxon>
        <taxon>Bacillati</taxon>
        <taxon>Actinomycetota</taxon>
        <taxon>Actinomycetes</taxon>
        <taxon>Micromonosporales</taxon>
        <taxon>Micromonosporaceae</taxon>
    </lineage>
</organism>
<feature type="domain" description="EF-hand" evidence="1">
    <location>
        <begin position="5"/>
        <end position="40"/>
    </location>
</feature>
<evidence type="ECO:0000259" key="1">
    <source>
        <dbReference type="PROSITE" id="PS50222"/>
    </source>
</evidence>
<dbReference type="InterPro" id="IPR018247">
    <property type="entry name" value="EF_Hand_1_Ca_BS"/>
</dbReference>
<sequence>MATILQQRKLDKAFHHLDVNRNGYVEEQDLTALGVRLLANFGVGHDDPRARKIADGFGTFWTALATALDADGDRRLSPAEYRDGMLAGFGGPDGGFDQHFRPGAMAVLELADTDGDGYVSRDEFATMQRAFGTVPDESDYAFDQLDLDGDGRLSLDEMIEAVREFYVGADDNAVGTWFFGRV</sequence>
<dbReference type="PROSITE" id="PS00018">
    <property type="entry name" value="EF_HAND_1"/>
    <property type="match status" value="3"/>
</dbReference>
<evidence type="ECO:0000313" key="3">
    <source>
        <dbReference type="Proteomes" id="UP001589867"/>
    </source>
</evidence>
<dbReference type="CDD" id="cd00051">
    <property type="entry name" value="EFh"/>
    <property type="match status" value="1"/>
</dbReference>
<evidence type="ECO:0000313" key="2">
    <source>
        <dbReference type="EMBL" id="MFC0531988.1"/>
    </source>
</evidence>
<accession>A0ABV6MC93</accession>
<dbReference type="InterPro" id="IPR002048">
    <property type="entry name" value="EF_hand_dom"/>
</dbReference>
<dbReference type="PROSITE" id="PS50222">
    <property type="entry name" value="EF_HAND_2"/>
    <property type="match status" value="2"/>
</dbReference>
<dbReference type="Proteomes" id="UP001589867">
    <property type="component" value="Unassembled WGS sequence"/>
</dbReference>
<dbReference type="SUPFAM" id="SSF47473">
    <property type="entry name" value="EF-hand"/>
    <property type="match status" value="1"/>
</dbReference>
<dbReference type="RefSeq" id="WP_377257408.1">
    <property type="nucleotide sequence ID" value="NZ_JBHLUH010000063.1"/>
</dbReference>